<evidence type="ECO:0000313" key="2">
    <source>
        <dbReference type="Proteomes" id="UP001295444"/>
    </source>
</evidence>
<sequence length="49" mass="5581">GTKRHVKGARAYRTRDQNLARELTAWLEAGPQFTTADPRLTDDMGRKSH</sequence>
<gene>
    <name evidence="1" type="ORF">PECUL_23A036038</name>
</gene>
<feature type="non-terminal residue" evidence="1">
    <location>
        <position position="49"/>
    </location>
</feature>
<name>A0AAD1RIA6_PELCU</name>
<dbReference type="EMBL" id="OW240913">
    <property type="protein sequence ID" value="CAH2255961.1"/>
    <property type="molecule type" value="Genomic_DNA"/>
</dbReference>
<keyword evidence="2" id="KW-1185">Reference proteome</keyword>
<accession>A0AAD1RIA6</accession>
<protein>
    <submittedName>
        <fullName evidence="1">Uncharacterized protein</fullName>
    </submittedName>
</protein>
<dbReference type="Proteomes" id="UP001295444">
    <property type="component" value="Chromosome 02"/>
</dbReference>
<organism evidence="1 2">
    <name type="scientific">Pelobates cultripes</name>
    <name type="common">Western spadefoot toad</name>
    <dbReference type="NCBI Taxonomy" id="61616"/>
    <lineage>
        <taxon>Eukaryota</taxon>
        <taxon>Metazoa</taxon>
        <taxon>Chordata</taxon>
        <taxon>Craniata</taxon>
        <taxon>Vertebrata</taxon>
        <taxon>Euteleostomi</taxon>
        <taxon>Amphibia</taxon>
        <taxon>Batrachia</taxon>
        <taxon>Anura</taxon>
        <taxon>Pelobatoidea</taxon>
        <taxon>Pelobatidae</taxon>
        <taxon>Pelobates</taxon>
    </lineage>
</organism>
<dbReference type="AlphaFoldDB" id="A0AAD1RIA6"/>
<evidence type="ECO:0000313" key="1">
    <source>
        <dbReference type="EMBL" id="CAH2255961.1"/>
    </source>
</evidence>
<proteinExistence type="predicted"/>
<reference evidence="1" key="1">
    <citation type="submission" date="2022-03" db="EMBL/GenBank/DDBJ databases">
        <authorList>
            <person name="Alioto T."/>
            <person name="Alioto T."/>
            <person name="Gomez Garrido J."/>
        </authorList>
    </citation>
    <scope>NUCLEOTIDE SEQUENCE</scope>
</reference>
<feature type="non-terminal residue" evidence="1">
    <location>
        <position position="1"/>
    </location>
</feature>